<proteinExistence type="predicted"/>
<accession>A0A8J9SIT8</accession>
<protein>
    <recommendedName>
        <fullName evidence="1">Phosphatidylinositol-specific phospholipase C X domain-containing protein</fullName>
    </recommendedName>
</protein>
<dbReference type="GO" id="GO:0008081">
    <property type="term" value="F:phosphoric diester hydrolase activity"/>
    <property type="evidence" value="ECO:0007669"/>
    <property type="project" value="InterPro"/>
</dbReference>
<dbReference type="InterPro" id="IPR017946">
    <property type="entry name" value="PLC-like_Pdiesterase_TIM-brl"/>
</dbReference>
<feature type="domain" description="Phosphatidylinositol-specific phospholipase C X" evidence="1">
    <location>
        <begin position="67"/>
        <end position="221"/>
    </location>
</feature>
<dbReference type="Pfam" id="PF00388">
    <property type="entry name" value="PI-PLC-X"/>
    <property type="match status" value="1"/>
</dbReference>
<dbReference type="PANTHER" id="PTHR13593">
    <property type="match status" value="1"/>
</dbReference>
<reference evidence="2" key="1">
    <citation type="submission" date="2022-02" db="EMBL/GenBank/DDBJ databases">
        <authorList>
            <person name="Giguere J D."/>
        </authorList>
    </citation>
    <scope>NUCLEOTIDE SEQUENCE</scope>
    <source>
        <strain evidence="2">CCAP 1055/1</strain>
    </source>
</reference>
<dbReference type="Proteomes" id="UP000836788">
    <property type="component" value="Chromosome 7"/>
</dbReference>
<dbReference type="SMART" id="SM00148">
    <property type="entry name" value="PLCXc"/>
    <property type="match status" value="1"/>
</dbReference>
<dbReference type="AlphaFoldDB" id="A0A8J9SIT8"/>
<dbReference type="GO" id="GO:0006629">
    <property type="term" value="P:lipid metabolic process"/>
    <property type="evidence" value="ECO:0007669"/>
    <property type="project" value="InterPro"/>
</dbReference>
<dbReference type="Gene3D" id="3.20.20.190">
    <property type="entry name" value="Phosphatidylinositol (PI) phosphodiesterase"/>
    <property type="match status" value="1"/>
</dbReference>
<dbReference type="PANTHER" id="PTHR13593:SF113">
    <property type="entry name" value="SI:DKEY-266F7.9"/>
    <property type="match status" value="1"/>
</dbReference>
<evidence type="ECO:0000259" key="1">
    <source>
        <dbReference type="SMART" id="SM00148"/>
    </source>
</evidence>
<gene>
    <name evidence="2" type="ORF">PTTT1_LOCUS50183</name>
</gene>
<sequence>MLLSSKVRRKIHQTVDCPTSALAVNCLQFPCCMPTASPWVDFHTDDGGAGRGLSFSTADWMQQLKAMDSSIKLRDLVIPGTHDSASVTISGWKPFSGVGQTQNLSVYDQLCSGARYLDIRMADNSAHNGVSIWHGCLEGCPFDQVLEEIHQFADAHKGEFLLLELVPEYGKDFSPQNRLAALQKVHKTFDSSIIRDFSSLLGSYTLADIKPNQSVAVLVHPRFYSDFAVDGKSYQQDEVKEAFGFFNSHAIFRSVWHNTRNLDNLLEGNLQDVRKHGANKAQWHAGQFLLTPGVGGASDVVQALIGQNSLRPVSQACRLYQPKVLDTFLRDHATESWNWILLDFIDLCPATVHFILALNVPIQLEIFVAAVKSNGHVQDVTTRIKTFVQRGRVLFSPNLMNDLQVGPLLSSLTVAYRLGEEFRVVTISIEIDTMLLISALGTSQCDSNVIVPSNKEGYVGGRGLTQSAQEAIVKYEYKNKLCEFELVAQ</sequence>
<dbReference type="CDD" id="cd08619">
    <property type="entry name" value="PI-PLCXDc_plant"/>
    <property type="match status" value="1"/>
</dbReference>
<evidence type="ECO:0000313" key="2">
    <source>
        <dbReference type="EMBL" id="CAG9293011.1"/>
    </source>
</evidence>
<name>A0A8J9SIT8_PHATR</name>
<dbReference type="SUPFAM" id="SSF51695">
    <property type="entry name" value="PLC-like phosphodiesterases"/>
    <property type="match status" value="1"/>
</dbReference>
<dbReference type="InterPro" id="IPR051057">
    <property type="entry name" value="PI-PLC_domain"/>
</dbReference>
<organism evidence="2">
    <name type="scientific">Phaeodactylum tricornutum</name>
    <name type="common">Diatom</name>
    <dbReference type="NCBI Taxonomy" id="2850"/>
    <lineage>
        <taxon>Eukaryota</taxon>
        <taxon>Sar</taxon>
        <taxon>Stramenopiles</taxon>
        <taxon>Ochrophyta</taxon>
        <taxon>Bacillariophyta</taxon>
        <taxon>Bacillariophyceae</taxon>
        <taxon>Bacillariophycidae</taxon>
        <taxon>Naviculales</taxon>
        <taxon>Phaeodactylaceae</taxon>
        <taxon>Phaeodactylum</taxon>
    </lineage>
</organism>
<dbReference type="InterPro" id="IPR000909">
    <property type="entry name" value="PLipase_C_PInositol-sp_X_dom"/>
</dbReference>
<dbReference type="EMBL" id="OU594948">
    <property type="protein sequence ID" value="CAG9293011.1"/>
    <property type="molecule type" value="Genomic_DNA"/>
</dbReference>